<reference evidence="7 8" key="1">
    <citation type="journal article" date="2012" name="J. Bacteriol.">
        <title>Genome Sequence of Fibrella aestuarina BUZ 2T, a Filamentous Marine Bacterium.</title>
        <authorList>
            <person name="Filippini M."/>
            <person name="Qi W."/>
            <person name="Blom J."/>
            <person name="Goesmann A."/>
            <person name="Smits T.H."/>
            <person name="Bagheri H.C."/>
        </authorList>
    </citation>
    <scope>NUCLEOTIDE SEQUENCE [LARGE SCALE GENOMIC DNA]</scope>
    <source>
        <strain evidence="8">BUZ 2T</strain>
    </source>
</reference>
<dbReference type="HOGENOM" id="CLU_017617_1_0_10"/>
<dbReference type="STRING" id="1166018.FAES_3096"/>
<evidence type="ECO:0000256" key="4">
    <source>
        <dbReference type="SAM" id="SignalP"/>
    </source>
</evidence>
<dbReference type="KEGG" id="fae:FAES_3096"/>
<organism evidence="7 8">
    <name type="scientific">Fibrella aestuarina BUZ 2</name>
    <dbReference type="NCBI Taxonomy" id="1166018"/>
    <lineage>
        <taxon>Bacteria</taxon>
        <taxon>Pseudomonadati</taxon>
        <taxon>Bacteroidota</taxon>
        <taxon>Cytophagia</taxon>
        <taxon>Cytophagales</taxon>
        <taxon>Spirosomataceae</taxon>
        <taxon>Fibrella</taxon>
    </lineage>
</organism>
<proteinExistence type="predicted"/>
<dbReference type="SUPFAM" id="SSF49452">
    <property type="entry name" value="Starch-binding domain-like"/>
    <property type="match status" value="1"/>
</dbReference>
<dbReference type="AlphaFoldDB" id="I0KAF2"/>
<gene>
    <name evidence="7" type="ORF">FAES_3096</name>
</gene>
<keyword evidence="3" id="KW-0998">Cell outer membrane</keyword>
<evidence type="ECO:0000259" key="6">
    <source>
        <dbReference type="Pfam" id="PF14905"/>
    </source>
</evidence>
<dbReference type="Gene3D" id="2.170.130.10">
    <property type="entry name" value="TonB-dependent receptor, plug domain"/>
    <property type="match status" value="1"/>
</dbReference>
<dbReference type="Gene3D" id="2.40.170.20">
    <property type="entry name" value="TonB-dependent receptor, beta-barrel domain"/>
    <property type="match status" value="1"/>
</dbReference>
<accession>I0KAF2</accession>
<dbReference type="Pfam" id="PF07715">
    <property type="entry name" value="Plug"/>
    <property type="match status" value="1"/>
</dbReference>
<dbReference type="Pfam" id="PF14905">
    <property type="entry name" value="OMP_b-brl_3"/>
    <property type="match status" value="1"/>
</dbReference>
<keyword evidence="2" id="KW-0472">Membrane</keyword>
<dbReference type="OrthoDB" id="905812at2"/>
<dbReference type="SUPFAM" id="SSF56935">
    <property type="entry name" value="Porins"/>
    <property type="match status" value="1"/>
</dbReference>
<dbReference type="Proteomes" id="UP000011058">
    <property type="component" value="Chromosome"/>
</dbReference>
<evidence type="ECO:0000313" key="7">
    <source>
        <dbReference type="EMBL" id="CCH01105.1"/>
    </source>
</evidence>
<keyword evidence="4" id="KW-0732">Signal</keyword>
<dbReference type="Gene3D" id="2.60.40.1120">
    <property type="entry name" value="Carboxypeptidase-like, regulatory domain"/>
    <property type="match status" value="1"/>
</dbReference>
<dbReference type="Pfam" id="PF13620">
    <property type="entry name" value="CarboxypepD_reg"/>
    <property type="match status" value="1"/>
</dbReference>
<evidence type="ECO:0000259" key="5">
    <source>
        <dbReference type="Pfam" id="PF07715"/>
    </source>
</evidence>
<dbReference type="PANTHER" id="PTHR40980">
    <property type="entry name" value="PLUG DOMAIN-CONTAINING PROTEIN"/>
    <property type="match status" value="1"/>
</dbReference>
<dbReference type="GO" id="GO:0009279">
    <property type="term" value="C:cell outer membrane"/>
    <property type="evidence" value="ECO:0007669"/>
    <property type="project" value="UniProtKB-SubCell"/>
</dbReference>
<dbReference type="RefSeq" id="WP_015332204.1">
    <property type="nucleotide sequence ID" value="NC_020054.1"/>
</dbReference>
<dbReference type="InterPro" id="IPR013784">
    <property type="entry name" value="Carb-bd-like_fold"/>
</dbReference>
<keyword evidence="8" id="KW-1185">Reference proteome</keyword>
<dbReference type="InterPro" id="IPR012910">
    <property type="entry name" value="Plug_dom"/>
</dbReference>
<protein>
    <submittedName>
        <fullName evidence="7">TonB-dependent receptor</fullName>
    </submittedName>
</protein>
<dbReference type="InterPro" id="IPR036942">
    <property type="entry name" value="Beta-barrel_TonB_sf"/>
</dbReference>
<evidence type="ECO:0000313" key="8">
    <source>
        <dbReference type="Proteomes" id="UP000011058"/>
    </source>
</evidence>
<evidence type="ECO:0000256" key="2">
    <source>
        <dbReference type="ARBA" id="ARBA00023136"/>
    </source>
</evidence>
<dbReference type="InterPro" id="IPR041700">
    <property type="entry name" value="OMP_b-brl_3"/>
</dbReference>
<feature type="domain" description="Outer membrane protein beta-barrel" evidence="6">
    <location>
        <begin position="389"/>
        <end position="792"/>
    </location>
</feature>
<feature type="domain" description="TonB-dependent receptor plug" evidence="5">
    <location>
        <begin position="134"/>
        <end position="227"/>
    </location>
</feature>
<dbReference type="EMBL" id="HE796683">
    <property type="protein sequence ID" value="CCH01105.1"/>
    <property type="molecule type" value="Genomic_DNA"/>
</dbReference>
<evidence type="ECO:0000256" key="1">
    <source>
        <dbReference type="ARBA" id="ARBA00004442"/>
    </source>
</evidence>
<dbReference type="InterPro" id="IPR037066">
    <property type="entry name" value="Plug_dom_sf"/>
</dbReference>
<keyword evidence="7" id="KW-0675">Receptor</keyword>
<sequence length="820" mass="92298">MRTFSLLFVLAGLFFQTALAQQAAVKGSIHGRCVDQADKAMPFATLLLVRSADSTLVKGAVADVEGAYAFENISAGQYRLSAQMVGYVKTYSEPFTIDADHATVSLPVLKLAEEQKKLAEVTVVAKKPFIEQQVDRTVVNVENSVVSAGNTLLEVLEKAPGVTVDQQNDAIKVRGKGGVIVEIDGKRSYLSTQELMNLLRNTPSDNVEKIEVITNPSAKYDAAGNSGIINIRFKKNKNLGTNGTITLGTGQTLQPNGRGRATTSLNLNHRAGKVNLFGNYSYGYYENFNTNNIYRRIPFNDNVTYFDQHTSRASFSHDHNFKVGADWSLSKKTTLGALFSGFTENWNQPAGESKTDILDEQLAVTRRFTTVSTVGNRLTNLNYNLNAKHQFDDKGHELSADVDYVTYDGSSRNQLGTQFFTPDYVPSGRPDSVRNTMPSAIQILVGKVDYAHPLKKGKLEMGLKASRVESDNNLTFETKTDVWANDPTRSNRFIYTEQISAAYVNYSTQLSKKTQLQAGLRLEHTNSVGNSVTLNDRRERDYTNLFPSVFLTQQLDTNNALSLNYSRRIDRPNYQNLNPFVFFLDPYTYQQGNPNLRPQFTHALQLTHTFKQSFITTLAYSRISDAILDEVPRQIAAENKTFVTSENIDHQDNLSLTFSFPLPVTKWWQMQTNVSAFYNNYKTVYNDQLLTLQQTSWNAYTSQNFTLSKTLNLEVSGYYNGAGVYGFYRFRPQGALSIGLQKQLWEKRGRLSLNMNDIFWTNRFRGIAQFQDIDFAVSSFWQSRVVRATFTYRFGNQQVKAARQRNTGADDLKSRMKGGN</sequence>
<comment type="subcellular location">
    <subcellularLocation>
        <location evidence="1">Cell outer membrane</location>
    </subcellularLocation>
</comment>
<name>I0KAF2_9BACT</name>
<evidence type="ECO:0000256" key="3">
    <source>
        <dbReference type="ARBA" id="ARBA00023237"/>
    </source>
</evidence>
<feature type="signal peptide" evidence="4">
    <location>
        <begin position="1"/>
        <end position="20"/>
    </location>
</feature>
<dbReference type="GO" id="GO:0030246">
    <property type="term" value="F:carbohydrate binding"/>
    <property type="evidence" value="ECO:0007669"/>
    <property type="project" value="InterPro"/>
</dbReference>
<feature type="chain" id="PRO_5003631336" evidence="4">
    <location>
        <begin position="21"/>
        <end position="820"/>
    </location>
</feature>
<dbReference type="PANTHER" id="PTHR40980:SF4">
    <property type="entry name" value="TONB-DEPENDENT RECEPTOR-LIKE BETA-BARREL DOMAIN-CONTAINING PROTEIN"/>
    <property type="match status" value="1"/>
</dbReference>
<dbReference type="eggNOG" id="COG4771">
    <property type="taxonomic scope" value="Bacteria"/>
</dbReference>